<keyword evidence="3 6" id="KW-0812">Transmembrane</keyword>
<feature type="transmembrane region" description="Helical" evidence="6">
    <location>
        <begin position="15"/>
        <end position="33"/>
    </location>
</feature>
<evidence type="ECO:0000313" key="9">
    <source>
        <dbReference type="Proteomes" id="UP000035760"/>
    </source>
</evidence>
<evidence type="ECO:0000313" key="8">
    <source>
        <dbReference type="EMBL" id="CDI01929.1"/>
    </source>
</evidence>
<dbReference type="InterPro" id="IPR051542">
    <property type="entry name" value="Hydrogenase_cytochrome"/>
</dbReference>
<dbReference type="InterPro" id="IPR011577">
    <property type="entry name" value="Cyt_b561_bac/Ni-Hgenase"/>
</dbReference>
<dbReference type="GO" id="GO:0005886">
    <property type="term" value="C:plasma membrane"/>
    <property type="evidence" value="ECO:0007669"/>
    <property type="project" value="UniProtKB-SubCell"/>
</dbReference>
<feature type="transmembrane region" description="Helical" evidence="6">
    <location>
        <begin position="165"/>
        <end position="187"/>
    </location>
</feature>
<dbReference type="PANTHER" id="PTHR30485:SF2">
    <property type="entry name" value="BLL0597 PROTEIN"/>
    <property type="match status" value="1"/>
</dbReference>
<dbReference type="AlphaFoldDB" id="W6M5N4"/>
<dbReference type="OrthoDB" id="196472at2"/>
<evidence type="ECO:0000256" key="2">
    <source>
        <dbReference type="ARBA" id="ARBA00022475"/>
    </source>
</evidence>
<dbReference type="GO" id="GO:0009055">
    <property type="term" value="F:electron transfer activity"/>
    <property type="evidence" value="ECO:0007669"/>
    <property type="project" value="InterPro"/>
</dbReference>
<comment type="subcellular location">
    <subcellularLocation>
        <location evidence="1">Cell membrane</location>
        <topology evidence="1">Multi-pass membrane protein</topology>
    </subcellularLocation>
</comment>
<keyword evidence="2" id="KW-1003">Cell membrane</keyword>
<dbReference type="RefSeq" id="WP_048671511.1">
    <property type="nucleotide sequence ID" value="NZ_CBTJ020000027.1"/>
</dbReference>
<dbReference type="SUPFAM" id="SSF81342">
    <property type="entry name" value="Transmembrane di-heme cytochromes"/>
    <property type="match status" value="1"/>
</dbReference>
<evidence type="ECO:0000256" key="6">
    <source>
        <dbReference type="SAM" id="Phobius"/>
    </source>
</evidence>
<dbReference type="Pfam" id="PF01292">
    <property type="entry name" value="Ni_hydr_CYTB"/>
    <property type="match status" value="1"/>
</dbReference>
<proteinExistence type="predicted"/>
<gene>
    <name evidence="8" type="ORF">BN873_210150</name>
</gene>
<comment type="caution">
    <text evidence="8">The sequence shown here is derived from an EMBL/GenBank/DDBJ whole genome shotgun (WGS) entry which is preliminary data.</text>
</comment>
<accession>W6M5N4</accession>
<keyword evidence="5 6" id="KW-0472">Membrane</keyword>
<sequence length="203" mass="22495">MTSLKTTEVLVWDPWVRLFHWILVAAFSAAYFTQGEPFEGIQEQLAGDWLQTIHVWAGYTLIGLLIFRLIWGFIGPRHARFSDFVHGPRRILAYVKDVLTLRASRHLGHNPAGGAMIICLLLALTITVIAGLGLYGADQGLGPLAGWLANASDSTVHTLKEIHEFSANFTLVLVGGHLLGVIWESLLHRENLAHAMITGRKRV</sequence>
<dbReference type="GO" id="GO:0020037">
    <property type="term" value="F:heme binding"/>
    <property type="evidence" value="ECO:0007669"/>
    <property type="project" value="TreeGrafter"/>
</dbReference>
<dbReference type="STRING" id="1400863.BN873_210150"/>
<evidence type="ECO:0000256" key="1">
    <source>
        <dbReference type="ARBA" id="ARBA00004651"/>
    </source>
</evidence>
<keyword evidence="4 6" id="KW-1133">Transmembrane helix</keyword>
<reference evidence="8" key="1">
    <citation type="submission" date="2013-07" db="EMBL/GenBank/DDBJ databases">
        <authorList>
            <person name="McIlroy S."/>
        </authorList>
    </citation>
    <scope>NUCLEOTIDE SEQUENCE [LARGE SCALE GENOMIC DNA]</scope>
    <source>
        <strain evidence="8">Run_A_D11</strain>
    </source>
</reference>
<evidence type="ECO:0000259" key="7">
    <source>
        <dbReference type="Pfam" id="PF01292"/>
    </source>
</evidence>
<dbReference type="EMBL" id="CBTJ020000027">
    <property type="protein sequence ID" value="CDI01929.1"/>
    <property type="molecule type" value="Genomic_DNA"/>
</dbReference>
<feature type="transmembrane region" description="Helical" evidence="6">
    <location>
        <begin position="112"/>
        <end position="137"/>
    </location>
</feature>
<dbReference type="InterPro" id="IPR016174">
    <property type="entry name" value="Di-haem_cyt_TM"/>
</dbReference>
<dbReference type="Proteomes" id="UP000035760">
    <property type="component" value="Unassembled WGS sequence"/>
</dbReference>
<protein>
    <submittedName>
        <fullName evidence="8">Cytochrome B561</fullName>
    </submittedName>
</protein>
<evidence type="ECO:0000256" key="4">
    <source>
        <dbReference type="ARBA" id="ARBA00022989"/>
    </source>
</evidence>
<feature type="domain" description="Cytochrome b561 bacterial/Ni-hydrogenase" evidence="7">
    <location>
        <begin position="11"/>
        <end position="199"/>
    </location>
</feature>
<organism evidence="8 9">
    <name type="scientific">Candidatus Competibacter denitrificans Run_A_D11</name>
    <dbReference type="NCBI Taxonomy" id="1400863"/>
    <lineage>
        <taxon>Bacteria</taxon>
        <taxon>Pseudomonadati</taxon>
        <taxon>Pseudomonadota</taxon>
        <taxon>Gammaproteobacteria</taxon>
        <taxon>Candidatus Competibacteraceae</taxon>
        <taxon>Candidatus Competibacter</taxon>
    </lineage>
</organism>
<reference evidence="8" key="2">
    <citation type="submission" date="2014-03" db="EMBL/GenBank/DDBJ databases">
        <title>Candidatus Competibacter-lineage genomes retrieved from metagenomes reveal functional metabolic diversity.</title>
        <authorList>
            <person name="McIlroy S.J."/>
            <person name="Albertsen M."/>
            <person name="Andresen E.K."/>
            <person name="Saunders A.M."/>
            <person name="Kristiansen R."/>
            <person name="Stokholm-Bjerregaard M."/>
            <person name="Nielsen K.L."/>
            <person name="Nielsen P.H."/>
        </authorList>
    </citation>
    <scope>NUCLEOTIDE SEQUENCE</scope>
    <source>
        <strain evidence="8">Run_A_D11</strain>
    </source>
</reference>
<evidence type="ECO:0000256" key="3">
    <source>
        <dbReference type="ARBA" id="ARBA00022692"/>
    </source>
</evidence>
<feature type="transmembrane region" description="Helical" evidence="6">
    <location>
        <begin position="53"/>
        <end position="74"/>
    </location>
</feature>
<dbReference type="PANTHER" id="PTHR30485">
    <property type="entry name" value="NI/FE-HYDROGENASE 1 B-TYPE CYTOCHROME SUBUNIT"/>
    <property type="match status" value="1"/>
</dbReference>
<keyword evidence="9" id="KW-1185">Reference proteome</keyword>
<evidence type="ECO:0000256" key="5">
    <source>
        <dbReference type="ARBA" id="ARBA00023136"/>
    </source>
</evidence>
<name>W6M5N4_9GAMM</name>
<dbReference type="Gene3D" id="1.20.950.20">
    <property type="entry name" value="Transmembrane di-heme cytochromes, Chain C"/>
    <property type="match status" value="1"/>
</dbReference>
<dbReference type="GO" id="GO:0022904">
    <property type="term" value="P:respiratory electron transport chain"/>
    <property type="evidence" value="ECO:0007669"/>
    <property type="project" value="InterPro"/>
</dbReference>